<dbReference type="Pfam" id="PF12999">
    <property type="entry name" value="PRKCSH-like"/>
    <property type="match status" value="1"/>
</dbReference>
<keyword evidence="6" id="KW-0732">Signal</keyword>
<evidence type="ECO:0000259" key="14">
    <source>
        <dbReference type="PROSITE" id="PS51914"/>
    </source>
</evidence>
<protein>
    <recommendedName>
        <fullName evidence="3">holocytochrome-c synthase</fullName>
        <ecNumber evidence="3">4.4.1.17</ecNumber>
    </recommendedName>
</protein>
<evidence type="ECO:0000256" key="7">
    <source>
        <dbReference type="ARBA" id="ARBA00022792"/>
    </source>
</evidence>
<dbReference type="Gene3D" id="4.10.400.10">
    <property type="entry name" value="Low-density Lipoprotein Receptor"/>
    <property type="match status" value="1"/>
</dbReference>
<dbReference type="PROSITE" id="PS00822">
    <property type="entry name" value="CYTO_HEME_LYASE_2"/>
    <property type="match status" value="1"/>
</dbReference>
<keyword evidence="8" id="KW-0408">Iron</keyword>
<keyword evidence="7" id="KW-0999">Mitochondrion inner membrane</keyword>
<reference evidence="15" key="1">
    <citation type="submission" date="2021-02" db="EMBL/GenBank/DDBJ databases">
        <authorList>
            <person name="Dougan E. K."/>
            <person name="Rhodes N."/>
            <person name="Thang M."/>
            <person name="Chan C."/>
        </authorList>
    </citation>
    <scope>NUCLEOTIDE SEQUENCE</scope>
</reference>
<keyword evidence="9" id="KW-0496">Mitochondrion</keyword>
<evidence type="ECO:0000256" key="12">
    <source>
        <dbReference type="ARBA" id="ARBA00023239"/>
    </source>
</evidence>
<dbReference type="GO" id="GO:0005743">
    <property type="term" value="C:mitochondrial inner membrane"/>
    <property type="evidence" value="ECO:0007669"/>
    <property type="project" value="UniProtKB-SubCell"/>
</dbReference>
<evidence type="ECO:0000256" key="1">
    <source>
        <dbReference type="ARBA" id="ARBA00004273"/>
    </source>
</evidence>
<dbReference type="EMBL" id="CAJNDS010000050">
    <property type="protein sequence ID" value="CAE6935018.1"/>
    <property type="molecule type" value="Genomic_DNA"/>
</dbReference>
<evidence type="ECO:0000256" key="5">
    <source>
        <dbReference type="ARBA" id="ARBA00022723"/>
    </source>
</evidence>
<comment type="similarity">
    <text evidence="2">Belongs to the cytochrome c-type heme lyase family.</text>
</comment>
<comment type="subcellular location">
    <subcellularLocation>
        <location evidence="1">Mitochondrion inner membrane</location>
    </subcellularLocation>
</comment>
<evidence type="ECO:0000256" key="13">
    <source>
        <dbReference type="SAM" id="MobiDB-lite"/>
    </source>
</evidence>
<evidence type="ECO:0000256" key="10">
    <source>
        <dbReference type="ARBA" id="ARBA00023136"/>
    </source>
</evidence>
<evidence type="ECO:0000256" key="8">
    <source>
        <dbReference type="ARBA" id="ARBA00023004"/>
    </source>
</evidence>
<feature type="domain" description="MRH" evidence="14">
    <location>
        <begin position="353"/>
        <end position="500"/>
    </location>
</feature>
<evidence type="ECO:0000313" key="16">
    <source>
        <dbReference type="Proteomes" id="UP000604046"/>
    </source>
</evidence>
<proteinExistence type="inferred from homology"/>
<keyword evidence="11" id="KW-1015">Disulfide bond</keyword>
<keyword evidence="5" id="KW-0479">Metal-binding</keyword>
<comment type="caution">
    <text evidence="15">The sequence shown here is derived from an EMBL/GenBank/DDBJ whole genome shotgun (WGS) entry which is preliminary data.</text>
</comment>
<evidence type="ECO:0000256" key="6">
    <source>
        <dbReference type="ARBA" id="ARBA00022729"/>
    </source>
</evidence>
<keyword evidence="4" id="KW-0349">Heme</keyword>
<organism evidence="15 16">
    <name type="scientific">Symbiodinium natans</name>
    <dbReference type="NCBI Taxonomy" id="878477"/>
    <lineage>
        <taxon>Eukaryota</taxon>
        <taxon>Sar</taxon>
        <taxon>Alveolata</taxon>
        <taxon>Dinophyceae</taxon>
        <taxon>Suessiales</taxon>
        <taxon>Symbiodiniaceae</taxon>
        <taxon>Symbiodinium</taxon>
    </lineage>
</organism>
<dbReference type="OrthoDB" id="10263272at2759"/>
<accession>A0A812GY49</accession>
<dbReference type="AlphaFoldDB" id="A0A812GY49"/>
<dbReference type="GO" id="GO:0004408">
    <property type="term" value="F:holocytochrome-c synthase activity"/>
    <property type="evidence" value="ECO:0007669"/>
    <property type="project" value="UniProtKB-EC"/>
</dbReference>
<dbReference type="PANTHER" id="PTHR12743">
    <property type="entry name" value="CYTOCHROME C1 HEME LYASE"/>
    <property type="match status" value="1"/>
</dbReference>
<gene>
    <name evidence="15" type="ORF">SNAT2548_LOCUS991</name>
</gene>
<evidence type="ECO:0000256" key="4">
    <source>
        <dbReference type="ARBA" id="ARBA00022617"/>
    </source>
</evidence>
<dbReference type="InterPro" id="IPR044865">
    <property type="entry name" value="MRH_dom"/>
</dbReference>
<name>A0A812GY49_9DINO</name>
<evidence type="ECO:0000256" key="3">
    <source>
        <dbReference type="ARBA" id="ARBA00012218"/>
    </source>
</evidence>
<dbReference type="InterPro" id="IPR002172">
    <property type="entry name" value="LDrepeatLR_classA_rpt"/>
</dbReference>
<dbReference type="InterPro" id="IPR000511">
    <property type="entry name" value="Holocyt_c/c1_synthase"/>
</dbReference>
<evidence type="ECO:0000256" key="11">
    <source>
        <dbReference type="ARBA" id="ARBA00023157"/>
    </source>
</evidence>
<dbReference type="InterPro" id="IPR036055">
    <property type="entry name" value="LDL_receptor-like_sf"/>
</dbReference>
<dbReference type="PANTHER" id="PTHR12743:SF0">
    <property type="entry name" value="HOLOCYTOCHROME C-TYPE SYNTHASE"/>
    <property type="match status" value="1"/>
</dbReference>
<dbReference type="InterPro" id="IPR009011">
    <property type="entry name" value="Man6P_isomerase_rcpt-bd_dom_sf"/>
</dbReference>
<feature type="compositionally biased region" description="Basic and acidic residues" evidence="13">
    <location>
        <begin position="171"/>
        <end position="181"/>
    </location>
</feature>
<dbReference type="Gene3D" id="2.70.130.10">
    <property type="entry name" value="Mannose-6-phosphate receptor binding domain"/>
    <property type="match status" value="1"/>
</dbReference>
<dbReference type="PROSITE" id="PS51914">
    <property type="entry name" value="MRH"/>
    <property type="match status" value="1"/>
</dbReference>
<evidence type="ECO:0000313" key="15">
    <source>
        <dbReference type="EMBL" id="CAE6935018.1"/>
    </source>
</evidence>
<keyword evidence="12" id="KW-0456">Lyase</keyword>
<dbReference type="GO" id="GO:0046872">
    <property type="term" value="F:metal ion binding"/>
    <property type="evidence" value="ECO:0007669"/>
    <property type="project" value="UniProtKB-KW"/>
</dbReference>
<dbReference type="EC" id="4.4.1.17" evidence="3"/>
<dbReference type="Pfam" id="PF01265">
    <property type="entry name" value="Cyto_heme_lyase"/>
    <property type="match status" value="1"/>
</dbReference>
<keyword evidence="10" id="KW-0472">Membrane</keyword>
<evidence type="ECO:0000256" key="9">
    <source>
        <dbReference type="ARBA" id="ARBA00023128"/>
    </source>
</evidence>
<dbReference type="PROSITE" id="PS50068">
    <property type="entry name" value="LDLRA_2"/>
    <property type="match status" value="1"/>
</dbReference>
<feature type="region of interest" description="Disordered" evidence="13">
    <location>
        <begin position="171"/>
        <end position="190"/>
    </location>
</feature>
<sequence length="948" mass="104403">MQQPGPGAMQGGSNGHVGFSCETRSWTDAAHVQAQFPDFAINDDYCDCFDGSDENLTAACPHNSFSCVNLGGLPRVIDSSFVNDGVCDCCDGSDETMMVCSNTCQQELSNMSSKIASMLALERRGTALKEEVLRVLSEKVTLTKQMLKSAKAAAAPFLEATQKVKEKLTEVTKKSQKEKQSGKKGKPLNLSEIADGPGRVTLRCFAGDSSHEDFPANVSCIAAAECPYVCAYLCSDSRRFNGTCALDAGGAGEPWTFFAYNPDALKYEKMMAAYGRAQAGALEASAIEHVLPSEKWTQLDFKWLELRQRLQRIQRKAAETMEALSEAESDAHMMNLVESGQLGPGGVYHDLHEVCLALTQTQYVGTTALREQWRTFLYSICFYRNATQAELKSDVDAAAMCDESGKCSEAQAAASEPIVLGRPAGFMLPGSDPKRFGLRELFFEPSENTLVFAGGASCGHVARAVAVEFVCGETVELRRVAEVRTCCYVAEVSHPGACNLLRWPRGLRDLDTTSVETATAEVSAWLLRNAQRLHQEGVTDWTVRLGSRSTQQWLQRVDQGMVPPLVTLEAARESLSSTISLAQAVLELLVNAAASSVPSAVVDLRTQAVQSLVEHAGHVKLPEPLQNASEAILAAWGSVGINRSHAWSYIDMAQVGTGHILTYSVVPLLERFEESRPADRHYSVSTQESDVLLLLGHFALVHILLICFLRVALSACCCFGRSFCRRCCCSSSRTANTAEADDRQTEVDNMQGTREERNIALALCPLPTRMPLVSNRQLCLSLQFTRPWPRPAALSDSVGAALSREPFMYPSEKQFFASATAKGHTLDPQDMSMVIAIHNAVNERTWQEILKYEGLHFKECAEPKLLRFLGRPGELTPKARLTSFFGRTLPFDRHDWHVDRCGKHVRYVVDFYDGQQSPTHAVSIHIDARPEVSWQGLTDRFKLWWNGK</sequence>
<keyword evidence="16" id="KW-1185">Reference proteome</keyword>
<evidence type="ECO:0000256" key="2">
    <source>
        <dbReference type="ARBA" id="ARBA00007255"/>
    </source>
</evidence>
<dbReference type="InterPro" id="IPR028146">
    <property type="entry name" value="PRKCSH_N"/>
</dbReference>
<dbReference type="CDD" id="cd00112">
    <property type="entry name" value="LDLa"/>
    <property type="match status" value="1"/>
</dbReference>
<dbReference type="Proteomes" id="UP000604046">
    <property type="component" value="Unassembled WGS sequence"/>
</dbReference>